<dbReference type="InterPro" id="IPR008507">
    <property type="entry name" value="DUF789"/>
</dbReference>
<comment type="caution">
    <text evidence="1">The sequence shown here is derived from an EMBL/GenBank/DDBJ whole genome shotgun (WGS) entry which is preliminary data.</text>
</comment>
<evidence type="ECO:0000313" key="2">
    <source>
        <dbReference type="Proteomes" id="UP000321947"/>
    </source>
</evidence>
<dbReference type="Pfam" id="PF05623">
    <property type="entry name" value="DUF789"/>
    <property type="match status" value="2"/>
</dbReference>
<protein>
    <submittedName>
        <fullName evidence="1">DUF789 domain-containing protein</fullName>
    </submittedName>
</protein>
<gene>
    <name evidence="1" type="ORF">E5676_scaffold143G001440</name>
</gene>
<dbReference type="PANTHER" id="PTHR31343">
    <property type="entry name" value="T15D22.8"/>
    <property type="match status" value="1"/>
</dbReference>
<proteinExistence type="predicted"/>
<dbReference type="EMBL" id="SSTD01014011">
    <property type="protein sequence ID" value="TYK04932.1"/>
    <property type="molecule type" value="Genomic_DNA"/>
</dbReference>
<name>A0A5D3C173_CUCMM</name>
<evidence type="ECO:0000313" key="1">
    <source>
        <dbReference type="EMBL" id="TYK04932.1"/>
    </source>
</evidence>
<reference evidence="1 2" key="1">
    <citation type="submission" date="2019-08" db="EMBL/GenBank/DDBJ databases">
        <title>Draft genome sequences of two oriental melons (Cucumis melo L. var makuwa).</title>
        <authorList>
            <person name="Kwon S.-Y."/>
        </authorList>
    </citation>
    <scope>NUCLEOTIDE SEQUENCE [LARGE SCALE GENOMIC DNA]</scope>
    <source>
        <strain evidence="2">cv. Chang Bougi</strain>
        <tissue evidence="1">Leaf</tissue>
    </source>
</reference>
<dbReference type="Proteomes" id="UP000321947">
    <property type="component" value="Unassembled WGS sequence"/>
</dbReference>
<accession>A0A5D3C173</accession>
<dbReference type="AlphaFoldDB" id="A0A5D3C173"/>
<sequence>MILDKGSMQSNLGCFLHCTTPVVNSQFLSKSEIRNLNRLWHPWEREKVEYFTLGDLWNCYDEWSAYGAGVPIAVNNGETLVQYYVPYLSAIQIFTSNSTVSGFRDECGDSETRDSFSDSCSDESESEKLWRWDGSSSEEGGFLEQESPMHLSDRLGYLYFQYFERSTPYGRVPLMDKVPNIPHSYGENNKGFINMLLELPYTIIIISRKEGEGISLAAFGLATYKMQGNVWISGNYGRDQERLMSLLSVADSWLKQLRVQHHDFNYFTAIRRG</sequence>
<dbReference type="PANTHER" id="PTHR31343:SF3">
    <property type="entry name" value="DUF789 DOMAIN-CONTAINING PROTEIN"/>
    <property type="match status" value="1"/>
</dbReference>
<organism evidence="1 2">
    <name type="scientific">Cucumis melo var. makuwa</name>
    <name type="common">Oriental melon</name>
    <dbReference type="NCBI Taxonomy" id="1194695"/>
    <lineage>
        <taxon>Eukaryota</taxon>
        <taxon>Viridiplantae</taxon>
        <taxon>Streptophyta</taxon>
        <taxon>Embryophyta</taxon>
        <taxon>Tracheophyta</taxon>
        <taxon>Spermatophyta</taxon>
        <taxon>Magnoliopsida</taxon>
        <taxon>eudicotyledons</taxon>
        <taxon>Gunneridae</taxon>
        <taxon>Pentapetalae</taxon>
        <taxon>rosids</taxon>
        <taxon>fabids</taxon>
        <taxon>Cucurbitales</taxon>
        <taxon>Cucurbitaceae</taxon>
        <taxon>Benincaseae</taxon>
        <taxon>Cucumis</taxon>
    </lineage>
</organism>